<dbReference type="PRINTS" id="PR00380">
    <property type="entry name" value="KINESINHEAVY"/>
</dbReference>
<dbReference type="Gene3D" id="3.40.850.10">
    <property type="entry name" value="Kinesin motor domain"/>
    <property type="match status" value="1"/>
</dbReference>
<sequence>MLACQCDVCFSPVYDTFTGRIHQAMVTSLNEDNESVTVEWIENGDTKGKEIDLESIFALNPDVAPDEEIAPSPETPPPPTPTYRRDLCNKYGLFTCPIKGVAISFVFMAARRKSNCVKEVEKLQEKRERRRLQQQELREKRAQEVDTTIPNYEIMYMIRDFRASLDYRPLTTADLIEEHRICVCVRKRPLNKKELSMKDLDVITIPSKDVVMVHEPKQKVDLTRYLENQTFRFDYAFDDSTTNEMVYRFTARPLVETIFERGMATCFAYGQTGSGKTHTMGGDFSGKNQDCSKGIYALAARDVFLMLKKPNYKKLDLQVYATFFEIYSGKVFDLLNRKAKLRVLEDGKQQVQVVGLQEKEVKCTEDVLKLIEVGNSCRTSGQTSANAHSSRSHAVFQIILRRKGKMHGKFSLIDLAGNERGADTSSADRQTRLEGAEINKSLLALKECIRALGRNKPHTPFRASKLTQVLRDSFIGENSRTCMIATISPGMTSCENTLNTLRYANRVKELTVDPNQVIEGVRPNIQVVNQLDLLDEDWLSISPQRDDLKLLCEQNEEEVSPQLFTFHEAVSQLVEMEEQVLEDHRAVFQESIRWLDDEKLLLEMTEEVDYDVESYATQLEQILDQKIEILTELRDKVKSFRSALQEEEQASKQINPKRPRAL</sequence>
<keyword evidence="5 12" id="KW-0547">Nucleotide-binding</keyword>
<evidence type="ECO:0000256" key="6">
    <source>
        <dbReference type="ARBA" id="ARBA00022776"/>
    </source>
</evidence>
<dbReference type="SUPFAM" id="SSF52540">
    <property type="entry name" value="P-loop containing nucleoside triphosphate hydrolases"/>
    <property type="match status" value="1"/>
</dbReference>
<comment type="similarity">
    <text evidence="12 13">Belongs to the TRAFAC class myosin-kinesin ATPase superfamily. Kinesin family.</text>
</comment>
<keyword evidence="7 12" id="KW-0067">ATP-binding</keyword>
<evidence type="ECO:0000256" key="7">
    <source>
        <dbReference type="ARBA" id="ARBA00022840"/>
    </source>
</evidence>
<keyword evidence="10" id="KW-0206">Cytoskeleton</keyword>
<dbReference type="GO" id="GO:0007019">
    <property type="term" value="P:microtubule depolymerization"/>
    <property type="evidence" value="ECO:0007669"/>
    <property type="project" value="TreeGrafter"/>
</dbReference>
<evidence type="ECO:0000256" key="1">
    <source>
        <dbReference type="ARBA" id="ARBA00004245"/>
    </source>
</evidence>
<dbReference type="GO" id="GO:0003777">
    <property type="term" value="F:microtubule motor activity"/>
    <property type="evidence" value="ECO:0007669"/>
    <property type="project" value="InterPro"/>
</dbReference>
<dbReference type="PROSITE" id="PS50067">
    <property type="entry name" value="KINESIN_MOTOR_2"/>
    <property type="match status" value="1"/>
</dbReference>
<feature type="coiled-coil region" evidence="14">
    <location>
        <begin position="616"/>
        <end position="650"/>
    </location>
</feature>
<feature type="domain" description="Kinesin motor" evidence="15">
    <location>
        <begin position="180"/>
        <end position="510"/>
    </location>
</feature>
<organism evidence="16 17">
    <name type="scientific">Mola mola</name>
    <name type="common">Ocean sunfish</name>
    <name type="synonym">Tetraodon mola</name>
    <dbReference type="NCBI Taxonomy" id="94237"/>
    <lineage>
        <taxon>Eukaryota</taxon>
        <taxon>Metazoa</taxon>
        <taxon>Chordata</taxon>
        <taxon>Craniata</taxon>
        <taxon>Vertebrata</taxon>
        <taxon>Euteleostomi</taxon>
        <taxon>Actinopterygii</taxon>
        <taxon>Neopterygii</taxon>
        <taxon>Teleostei</taxon>
        <taxon>Neoteleostei</taxon>
        <taxon>Acanthomorphata</taxon>
        <taxon>Eupercaria</taxon>
        <taxon>Tetraodontiformes</taxon>
        <taxon>Molidae</taxon>
        <taxon>Mola</taxon>
    </lineage>
</organism>
<accession>A0A3Q3XDQ2</accession>
<keyword evidence="17" id="KW-1185">Reference proteome</keyword>
<dbReference type="Pfam" id="PF22923">
    <property type="entry name" value="KIF2A-like_1st"/>
    <property type="match status" value="1"/>
</dbReference>
<dbReference type="GO" id="GO:0007018">
    <property type="term" value="P:microtubule-based movement"/>
    <property type="evidence" value="ECO:0007669"/>
    <property type="project" value="InterPro"/>
</dbReference>
<dbReference type="InterPro" id="IPR036961">
    <property type="entry name" value="Kinesin_motor_dom_sf"/>
</dbReference>
<dbReference type="STRING" id="94237.ENSMMOP00000023974"/>
<dbReference type="GO" id="GO:0008017">
    <property type="term" value="F:microtubule binding"/>
    <property type="evidence" value="ECO:0007669"/>
    <property type="project" value="InterPro"/>
</dbReference>
<dbReference type="SMART" id="SM00129">
    <property type="entry name" value="KISc"/>
    <property type="match status" value="1"/>
</dbReference>
<keyword evidence="9 12" id="KW-0505">Motor protein</keyword>
<dbReference type="Ensembl" id="ENSMMOT00000024373.1">
    <property type="protein sequence ID" value="ENSMMOP00000023974.1"/>
    <property type="gene ID" value="ENSMMOG00000018244.1"/>
</dbReference>
<evidence type="ECO:0000313" key="16">
    <source>
        <dbReference type="Ensembl" id="ENSMMOP00000023974.1"/>
    </source>
</evidence>
<dbReference type="FunFam" id="3.40.850.10:FF:000006">
    <property type="entry name" value="Kinesin-like protein"/>
    <property type="match status" value="1"/>
</dbReference>
<evidence type="ECO:0000256" key="4">
    <source>
        <dbReference type="ARBA" id="ARBA00022701"/>
    </source>
</evidence>
<dbReference type="GO" id="GO:0005524">
    <property type="term" value="F:ATP binding"/>
    <property type="evidence" value="ECO:0007669"/>
    <property type="project" value="UniProtKB-UniRule"/>
</dbReference>
<dbReference type="InterPro" id="IPR001752">
    <property type="entry name" value="Kinesin_motor_dom"/>
</dbReference>
<keyword evidence="2" id="KW-0963">Cytoplasm</keyword>
<dbReference type="GO" id="GO:0005874">
    <property type="term" value="C:microtubule"/>
    <property type="evidence" value="ECO:0007669"/>
    <property type="project" value="UniProtKB-KW"/>
</dbReference>
<evidence type="ECO:0000256" key="2">
    <source>
        <dbReference type="ARBA" id="ARBA00022490"/>
    </source>
</evidence>
<keyword evidence="8 14" id="KW-0175">Coiled coil</keyword>
<evidence type="ECO:0000259" key="15">
    <source>
        <dbReference type="PROSITE" id="PS50067"/>
    </source>
</evidence>
<evidence type="ECO:0000256" key="8">
    <source>
        <dbReference type="ARBA" id="ARBA00023054"/>
    </source>
</evidence>
<evidence type="ECO:0000256" key="13">
    <source>
        <dbReference type="RuleBase" id="RU000394"/>
    </source>
</evidence>
<evidence type="ECO:0000313" key="17">
    <source>
        <dbReference type="Proteomes" id="UP000261620"/>
    </source>
</evidence>
<evidence type="ECO:0000256" key="9">
    <source>
        <dbReference type="ARBA" id="ARBA00023175"/>
    </source>
</evidence>
<evidence type="ECO:0000256" key="14">
    <source>
        <dbReference type="SAM" id="Coils"/>
    </source>
</evidence>
<dbReference type="CDD" id="cd01367">
    <property type="entry name" value="KISc_KIF2_like"/>
    <property type="match status" value="1"/>
</dbReference>
<dbReference type="Pfam" id="PF00225">
    <property type="entry name" value="Kinesin"/>
    <property type="match status" value="1"/>
</dbReference>
<dbReference type="InterPro" id="IPR019821">
    <property type="entry name" value="Kinesin_motor_CS"/>
</dbReference>
<reference evidence="16" key="1">
    <citation type="submission" date="2025-08" db="UniProtKB">
        <authorList>
            <consortium name="Ensembl"/>
        </authorList>
    </citation>
    <scope>IDENTIFICATION</scope>
</reference>
<evidence type="ECO:0000256" key="10">
    <source>
        <dbReference type="ARBA" id="ARBA00023212"/>
    </source>
</evidence>
<evidence type="ECO:0000256" key="3">
    <source>
        <dbReference type="ARBA" id="ARBA00022618"/>
    </source>
</evidence>
<dbReference type="InterPro" id="IPR054473">
    <property type="entry name" value="KIF2A-like_N"/>
</dbReference>
<dbReference type="Proteomes" id="UP000261620">
    <property type="component" value="Unplaced"/>
</dbReference>
<dbReference type="PANTHER" id="PTHR47971">
    <property type="entry name" value="KINESIN-RELATED PROTEIN 6"/>
    <property type="match status" value="1"/>
</dbReference>
<protein>
    <recommendedName>
        <fullName evidence="13">Kinesin-like protein</fullName>
    </recommendedName>
</protein>
<dbReference type="AlphaFoldDB" id="A0A3Q3XDQ2"/>
<feature type="binding site" evidence="12">
    <location>
        <begin position="270"/>
        <end position="277"/>
    </location>
    <ligand>
        <name>ATP</name>
        <dbReference type="ChEBI" id="CHEBI:30616"/>
    </ligand>
</feature>
<keyword evidence="4 13" id="KW-0493">Microtubule</keyword>
<keyword evidence="3" id="KW-0132">Cell division</keyword>
<dbReference type="PROSITE" id="PS00411">
    <property type="entry name" value="KINESIN_MOTOR_1"/>
    <property type="match status" value="1"/>
</dbReference>
<dbReference type="PANTHER" id="PTHR47971:SF8">
    <property type="entry name" value="KINESIN-LIKE PROTEIN"/>
    <property type="match status" value="1"/>
</dbReference>
<evidence type="ECO:0000256" key="5">
    <source>
        <dbReference type="ARBA" id="ARBA00022741"/>
    </source>
</evidence>
<dbReference type="InterPro" id="IPR027640">
    <property type="entry name" value="Kinesin-like_fam"/>
</dbReference>
<comment type="subcellular location">
    <subcellularLocation>
        <location evidence="1">Cytoplasm</location>
        <location evidence="1">Cytoskeleton</location>
    </subcellularLocation>
</comment>
<dbReference type="InterPro" id="IPR027417">
    <property type="entry name" value="P-loop_NTPase"/>
</dbReference>
<keyword evidence="6" id="KW-0498">Mitosis</keyword>
<dbReference type="GO" id="GO:0051301">
    <property type="term" value="P:cell division"/>
    <property type="evidence" value="ECO:0007669"/>
    <property type="project" value="UniProtKB-KW"/>
</dbReference>
<proteinExistence type="inferred from homology"/>
<evidence type="ECO:0000256" key="11">
    <source>
        <dbReference type="ARBA" id="ARBA00023306"/>
    </source>
</evidence>
<keyword evidence="11" id="KW-0131">Cell cycle</keyword>
<name>A0A3Q3XDQ2_MOLML</name>
<evidence type="ECO:0000256" key="12">
    <source>
        <dbReference type="PROSITE-ProRule" id="PRU00283"/>
    </source>
</evidence>
<reference evidence="16" key="2">
    <citation type="submission" date="2025-09" db="UniProtKB">
        <authorList>
            <consortium name="Ensembl"/>
        </authorList>
    </citation>
    <scope>IDENTIFICATION</scope>
</reference>
<dbReference type="OMA" id="LMIVHEP"/>